<keyword evidence="2" id="KW-1185">Reference proteome</keyword>
<sequence length="191" mass="21496">MASLLTSTGRKLMVVKSRHCSRSSSSPSVLQLAKNVVLDAAVKLLFVVVGSASCRITQLPTNYEEGWKKVEREAYYIITNGLMVYTDGKWCCNVRTVGVQIEWRRWRMRRYGATTFPPYCIVLHATMCLTKCGTAGSRKSIELSEMLYCFYYTAAFQAESCYLCPEDYATTVTTTTTTGVVSSVHRLDCQR</sequence>
<dbReference type="Proteomes" id="UP000282613">
    <property type="component" value="Unassembled WGS sequence"/>
</dbReference>
<reference evidence="3" key="1">
    <citation type="submission" date="2017-02" db="UniProtKB">
        <authorList>
            <consortium name="WormBaseParasite"/>
        </authorList>
    </citation>
    <scope>IDENTIFICATION</scope>
</reference>
<protein>
    <submittedName>
        <fullName evidence="3">DUF5727 domain-containing protein</fullName>
    </submittedName>
</protein>
<organism evidence="3">
    <name type="scientific">Taenia asiatica</name>
    <name type="common">Asian tapeworm</name>
    <dbReference type="NCBI Taxonomy" id="60517"/>
    <lineage>
        <taxon>Eukaryota</taxon>
        <taxon>Metazoa</taxon>
        <taxon>Spiralia</taxon>
        <taxon>Lophotrochozoa</taxon>
        <taxon>Platyhelminthes</taxon>
        <taxon>Cestoda</taxon>
        <taxon>Eucestoda</taxon>
        <taxon>Cyclophyllidea</taxon>
        <taxon>Taeniidae</taxon>
        <taxon>Taenia</taxon>
    </lineage>
</organism>
<dbReference type="WBParaSite" id="TASK_0000927601-mRNA-1">
    <property type="protein sequence ID" value="TASK_0000927601-mRNA-1"/>
    <property type="gene ID" value="TASK_0000927601"/>
</dbReference>
<evidence type="ECO:0000313" key="3">
    <source>
        <dbReference type="WBParaSite" id="TASK_0000927601-mRNA-1"/>
    </source>
</evidence>
<evidence type="ECO:0000313" key="1">
    <source>
        <dbReference type="EMBL" id="VDK42606.1"/>
    </source>
</evidence>
<proteinExistence type="predicted"/>
<evidence type="ECO:0000313" key="2">
    <source>
        <dbReference type="Proteomes" id="UP000282613"/>
    </source>
</evidence>
<dbReference type="AlphaFoldDB" id="A0A0R3WEM3"/>
<name>A0A0R3WEM3_TAEAS</name>
<reference evidence="1 2" key="2">
    <citation type="submission" date="2018-11" db="EMBL/GenBank/DDBJ databases">
        <authorList>
            <consortium name="Pathogen Informatics"/>
        </authorList>
    </citation>
    <scope>NUCLEOTIDE SEQUENCE [LARGE SCALE GENOMIC DNA]</scope>
</reference>
<accession>A0A0R3WEM3</accession>
<gene>
    <name evidence="1" type="ORF">TASK_LOCUS9277</name>
</gene>
<dbReference type="EMBL" id="UYRS01019069">
    <property type="protein sequence ID" value="VDK42606.1"/>
    <property type="molecule type" value="Genomic_DNA"/>
</dbReference>